<protein>
    <submittedName>
        <fullName evidence="2">DUF4368 domain-containing protein</fullName>
    </submittedName>
</protein>
<dbReference type="EMBL" id="JAAOIW010000034">
    <property type="protein sequence ID" value="NHN35403.1"/>
    <property type="molecule type" value="Genomic_DNA"/>
</dbReference>
<accession>A0ABX0JIG3</accession>
<reference evidence="2" key="1">
    <citation type="submission" date="2020-03" db="EMBL/GenBank/DDBJ databases">
        <title>Draft sequencing of Paenibacilllus sp. S3N08.</title>
        <authorList>
            <person name="Kim D.-U."/>
        </authorList>
    </citation>
    <scope>NUCLEOTIDE SEQUENCE</scope>
    <source>
        <strain evidence="2">S3N08</strain>
    </source>
</reference>
<organism evidence="2 3">
    <name type="scientific">Paenibacillus agricola</name>
    <dbReference type="NCBI Taxonomy" id="2716264"/>
    <lineage>
        <taxon>Bacteria</taxon>
        <taxon>Bacillati</taxon>
        <taxon>Bacillota</taxon>
        <taxon>Bacilli</taxon>
        <taxon>Bacillales</taxon>
        <taxon>Paenibacillaceae</taxon>
        <taxon>Paenibacillus</taxon>
    </lineage>
</organism>
<name>A0ABX0JIG3_9BACL</name>
<dbReference type="Proteomes" id="UP001165962">
    <property type="component" value="Unassembled WGS sequence"/>
</dbReference>
<evidence type="ECO:0000313" key="3">
    <source>
        <dbReference type="Proteomes" id="UP001165962"/>
    </source>
</evidence>
<keyword evidence="3" id="KW-1185">Reference proteome</keyword>
<comment type="caution">
    <text evidence="2">The sequence shown here is derived from an EMBL/GenBank/DDBJ whole genome shotgun (WGS) entry which is preliminary data.</text>
</comment>
<dbReference type="Pfam" id="PF14287">
    <property type="entry name" value="DUF4368"/>
    <property type="match status" value="1"/>
</dbReference>
<feature type="domain" description="DUF4368" evidence="1">
    <location>
        <begin position="5"/>
        <end position="40"/>
    </location>
</feature>
<evidence type="ECO:0000313" key="2">
    <source>
        <dbReference type="EMBL" id="NHN35403.1"/>
    </source>
</evidence>
<evidence type="ECO:0000259" key="1">
    <source>
        <dbReference type="Pfam" id="PF14287"/>
    </source>
</evidence>
<sequence>MKKELKKFMKLDELTPEMVHRFIHKIEVQADGTVNIHYKFTTTALLTA</sequence>
<dbReference type="InterPro" id="IPR025378">
    <property type="entry name" value="DUF4368"/>
</dbReference>
<gene>
    <name evidence="2" type="ORF">G9U52_37520</name>
</gene>
<proteinExistence type="predicted"/>